<dbReference type="EMBL" id="JACHKA010000001">
    <property type="protein sequence ID" value="MBB5987453.1"/>
    <property type="molecule type" value="Genomic_DNA"/>
</dbReference>
<evidence type="ECO:0000256" key="1">
    <source>
        <dbReference type="ARBA" id="ARBA00022729"/>
    </source>
</evidence>
<comment type="caution">
    <text evidence="4">The sequence shown here is derived from an EMBL/GenBank/DDBJ whole genome shotgun (WGS) entry which is preliminary data.</text>
</comment>
<keyword evidence="1 2" id="KW-0732">Signal</keyword>
<dbReference type="Pfam" id="PF02563">
    <property type="entry name" value="Poly_export"/>
    <property type="match status" value="1"/>
</dbReference>
<evidence type="ECO:0000259" key="3">
    <source>
        <dbReference type="Pfam" id="PF02563"/>
    </source>
</evidence>
<dbReference type="Gene3D" id="3.30.1950.10">
    <property type="entry name" value="wza like domain"/>
    <property type="match status" value="1"/>
</dbReference>
<sequence length="208" mass="22235">MQFTAKMWPVAALFMAISAPAAAQDTSAPAQTAPSALTALPDRPYTINPGDQIEIYVWGEERLQRSIRVLPDGTFSFPLVGRVMAEGMLPEQVETAISNGLASQYRGDPPQVTVTIQAPSGFTFSVIGRVRGPSTFTPGRYVNLIEAITMAGGPDEFANLDNITIIRKKGKELTSIKFRLGGAMKGNLSETAAQAIPQIQVGDTVIVP</sequence>
<evidence type="ECO:0000256" key="2">
    <source>
        <dbReference type="SAM" id="SignalP"/>
    </source>
</evidence>
<protein>
    <submittedName>
        <fullName evidence="4">Polysaccharide export outer membrane protein</fullName>
    </submittedName>
</protein>
<evidence type="ECO:0000313" key="4">
    <source>
        <dbReference type="EMBL" id="MBB5987453.1"/>
    </source>
</evidence>
<dbReference type="Gene3D" id="3.10.560.10">
    <property type="entry name" value="Outer membrane lipoprotein wza domain like"/>
    <property type="match status" value="1"/>
</dbReference>
<feature type="domain" description="Polysaccharide export protein N-terminal" evidence="3">
    <location>
        <begin position="42"/>
        <end position="116"/>
    </location>
</feature>
<dbReference type="PANTHER" id="PTHR33619">
    <property type="entry name" value="POLYSACCHARIDE EXPORT PROTEIN GFCE-RELATED"/>
    <property type="match status" value="1"/>
</dbReference>
<reference evidence="4 5" key="1">
    <citation type="submission" date="2020-08" db="EMBL/GenBank/DDBJ databases">
        <title>Exploring microbial biodiversity for novel pathways involved in the catabolism of aromatic compounds derived from lignin.</title>
        <authorList>
            <person name="Elkins J."/>
        </authorList>
    </citation>
    <scope>NUCLEOTIDE SEQUENCE [LARGE SCALE GENOMIC DNA]</scope>
    <source>
        <strain evidence="4 5">B1D3A</strain>
    </source>
</reference>
<evidence type="ECO:0000313" key="5">
    <source>
        <dbReference type="Proteomes" id="UP001138540"/>
    </source>
</evidence>
<organism evidence="4 5">
    <name type="scientific">Sphingobium lignivorans</name>
    <dbReference type="NCBI Taxonomy" id="2735886"/>
    <lineage>
        <taxon>Bacteria</taxon>
        <taxon>Pseudomonadati</taxon>
        <taxon>Pseudomonadota</taxon>
        <taxon>Alphaproteobacteria</taxon>
        <taxon>Sphingomonadales</taxon>
        <taxon>Sphingomonadaceae</taxon>
        <taxon>Sphingobium</taxon>
    </lineage>
</organism>
<keyword evidence="5" id="KW-1185">Reference proteome</keyword>
<dbReference type="PANTHER" id="PTHR33619:SF3">
    <property type="entry name" value="POLYSACCHARIDE EXPORT PROTEIN GFCE-RELATED"/>
    <property type="match status" value="1"/>
</dbReference>
<dbReference type="Proteomes" id="UP001138540">
    <property type="component" value="Unassembled WGS sequence"/>
</dbReference>
<feature type="signal peptide" evidence="2">
    <location>
        <begin position="1"/>
        <end position="23"/>
    </location>
</feature>
<proteinExistence type="predicted"/>
<name>A0ABR6NJJ5_9SPHN</name>
<accession>A0ABR6NJJ5</accession>
<dbReference type="RefSeq" id="WP_338056735.1">
    <property type="nucleotide sequence ID" value="NZ_JACHKA010000001.1"/>
</dbReference>
<gene>
    <name evidence="4" type="ORF">HNP60_003427</name>
</gene>
<dbReference type="InterPro" id="IPR003715">
    <property type="entry name" value="Poly_export_N"/>
</dbReference>
<dbReference type="InterPro" id="IPR049712">
    <property type="entry name" value="Poly_export"/>
</dbReference>
<feature type="chain" id="PRO_5047209171" evidence="2">
    <location>
        <begin position="24"/>
        <end position="208"/>
    </location>
</feature>